<name>A0A2N3PPU7_9PROT</name>
<dbReference type="PROSITE" id="PS51986">
    <property type="entry name" value="GS_BETA_GRASP"/>
    <property type="match status" value="1"/>
</dbReference>
<sequence>MPDDVSPAADSFVERHGLNTPERRAAIDDIGLRMERDGIDVVRLVFVDQHGLLRGKTVVAAELPRVCSEGCGAPSSLLLKDTSNRTVFATFSAGAGIGFEEMQGAADMLMVPDPQTFRVLPWAPHSGWLLCDLWFTNGRQIPFSTRSLFRATLDRLAERGYEFVAGAELEFHLFRLSDDRLRPDDAGQPGTAPEVTLTTQGYQYLSELRYDELDPLYESLRKGLQGLGLPLCSLEVEFGPSQCEITFRPAVGVDAADLVVLARSAVKQIARRLGYHATFMCRPRIPNVVSSGWHLHQSLRHRGTTANAFQSSDPSEILSPLGRSYLSGLLDHARAAAAFSTPTINGYKRYRPYSLAPDRAIWGRDNRGAMVRVVGDSGSSATRLENRIGEPAANPYLYMASQIVTGFDGVDRELELGPSADTPYETHAARLPGSLEEALAALDDDICLRTGFGQPFISYWTHLKRAELARFHAQVSDWEQQEYFSMF</sequence>
<comment type="caution">
    <text evidence="9">The sequence shown here is derived from an EMBL/GenBank/DDBJ whole genome shotgun (WGS) entry which is preliminary data.</text>
</comment>
<dbReference type="InterPro" id="IPR014746">
    <property type="entry name" value="Gln_synth/guanido_kin_cat_dom"/>
</dbReference>
<feature type="domain" description="GS beta-grasp" evidence="7">
    <location>
        <begin position="37"/>
        <end position="138"/>
    </location>
</feature>
<protein>
    <submittedName>
        <fullName evidence="9">Glutamine synthetase</fullName>
    </submittedName>
</protein>
<dbReference type="SUPFAM" id="SSF54368">
    <property type="entry name" value="Glutamine synthetase, N-terminal domain"/>
    <property type="match status" value="1"/>
</dbReference>
<dbReference type="EMBL" id="PIUM01000032">
    <property type="protein sequence ID" value="PKU22408.1"/>
    <property type="molecule type" value="Genomic_DNA"/>
</dbReference>
<comment type="cofactor">
    <cofactor evidence="1">
        <name>Mg(2+)</name>
        <dbReference type="ChEBI" id="CHEBI:18420"/>
    </cofactor>
</comment>
<gene>
    <name evidence="9" type="ORF">CWS72_21635</name>
</gene>
<dbReference type="Proteomes" id="UP000233293">
    <property type="component" value="Unassembled WGS sequence"/>
</dbReference>
<dbReference type="SUPFAM" id="SSF55931">
    <property type="entry name" value="Glutamine synthetase/guanido kinase"/>
    <property type="match status" value="1"/>
</dbReference>
<evidence type="ECO:0000313" key="9">
    <source>
        <dbReference type="EMBL" id="PKU22408.1"/>
    </source>
</evidence>
<feature type="domain" description="GS catalytic" evidence="8">
    <location>
        <begin position="145"/>
        <end position="487"/>
    </location>
</feature>
<keyword evidence="10" id="KW-1185">Reference proteome</keyword>
<dbReference type="Gene3D" id="3.10.20.70">
    <property type="entry name" value="Glutamine synthetase, N-terminal domain"/>
    <property type="match status" value="1"/>
</dbReference>
<evidence type="ECO:0000256" key="1">
    <source>
        <dbReference type="ARBA" id="ARBA00001946"/>
    </source>
</evidence>
<proteinExistence type="inferred from homology"/>
<evidence type="ECO:0000259" key="7">
    <source>
        <dbReference type="PROSITE" id="PS51986"/>
    </source>
</evidence>
<dbReference type="PANTHER" id="PTHR43407:SF1">
    <property type="entry name" value="LENGSIN"/>
    <property type="match status" value="1"/>
</dbReference>
<evidence type="ECO:0000256" key="2">
    <source>
        <dbReference type="ARBA" id="ARBA00003117"/>
    </source>
</evidence>
<dbReference type="GO" id="GO:0005737">
    <property type="term" value="C:cytoplasm"/>
    <property type="evidence" value="ECO:0007669"/>
    <property type="project" value="TreeGrafter"/>
</dbReference>
<comment type="function">
    <text evidence="2">Catalyzes the ATP-dependent biosynthesis of glutamine from glutamate and ammonia.</text>
</comment>
<dbReference type="GO" id="GO:0006542">
    <property type="term" value="P:glutamine biosynthetic process"/>
    <property type="evidence" value="ECO:0007669"/>
    <property type="project" value="InterPro"/>
</dbReference>
<evidence type="ECO:0000256" key="5">
    <source>
        <dbReference type="PROSITE-ProRule" id="PRU01330"/>
    </source>
</evidence>
<evidence type="ECO:0000256" key="4">
    <source>
        <dbReference type="ARBA" id="ARBA00023231"/>
    </source>
</evidence>
<dbReference type="Gene3D" id="3.30.590.10">
    <property type="entry name" value="Glutamine synthetase/guanido kinase, catalytic domain"/>
    <property type="match status" value="1"/>
</dbReference>
<accession>A0A2N3PPU7</accession>
<evidence type="ECO:0000259" key="8">
    <source>
        <dbReference type="PROSITE" id="PS51987"/>
    </source>
</evidence>
<dbReference type="RefSeq" id="WP_101252732.1">
    <property type="nucleotide sequence ID" value="NZ_PIUM01000032.1"/>
</dbReference>
<organism evidence="9 10">
    <name type="scientific">Telmatospirillum siberiense</name>
    <dbReference type="NCBI Taxonomy" id="382514"/>
    <lineage>
        <taxon>Bacteria</taxon>
        <taxon>Pseudomonadati</taxon>
        <taxon>Pseudomonadota</taxon>
        <taxon>Alphaproteobacteria</taxon>
        <taxon>Rhodospirillales</taxon>
        <taxon>Rhodospirillaceae</taxon>
        <taxon>Telmatospirillum</taxon>
    </lineage>
</organism>
<dbReference type="PROSITE" id="PS51987">
    <property type="entry name" value="GS_CATALYTIC"/>
    <property type="match status" value="1"/>
</dbReference>
<dbReference type="AlphaFoldDB" id="A0A2N3PPU7"/>
<comment type="similarity">
    <text evidence="3 5 6">Belongs to the glutamine synthetase family.</text>
</comment>
<dbReference type="SMART" id="SM01230">
    <property type="entry name" value="Gln-synt_C"/>
    <property type="match status" value="1"/>
</dbReference>
<dbReference type="InterPro" id="IPR008146">
    <property type="entry name" value="Gln_synth_cat_dom"/>
</dbReference>
<dbReference type="InterPro" id="IPR008147">
    <property type="entry name" value="Gln_synt_N"/>
</dbReference>
<dbReference type="GO" id="GO:0004356">
    <property type="term" value="F:glutamine synthetase activity"/>
    <property type="evidence" value="ECO:0007669"/>
    <property type="project" value="InterPro"/>
</dbReference>
<evidence type="ECO:0000313" key="10">
    <source>
        <dbReference type="Proteomes" id="UP000233293"/>
    </source>
</evidence>
<keyword evidence="4" id="KW-0535">Nitrogen fixation</keyword>
<reference evidence="10" key="1">
    <citation type="submission" date="2017-12" db="EMBL/GenBank/DDBJ databases">
        <title>Draft genome sequence of Telmatospirillum siberiense 26-4b1T, an acidotolerant peatland alphaproteobacterium potentially involved in sulfur cycling.</title>
        <authorList>
            <person name="Hausmann B."/>
            <person name="Pjevac P."/>
            <person name="Schreck K."/>
            <person name="Herbold C.W."/>
            <person name="Daims H."/>
            <person name="Wagner M."/>
            <person name="Pester M."/>
            <person name="Loy A."/>
        </authorList>
    </citation>
    <scope>NUCLEOTIDE SEQUENCE [LARGE SCALE GENOMIC DNA]</scope>
    <source>
        <strain evidence="10">26-4b1</strain>
    </source>
</reference>
<evidence type="ECO:0000256" key="3">
    <source>
        <dbReference type="ARBA" id="ARBA00009897"/>
    </source>
</evidence>
<dbReference type="Pfam" id="PF00120">
    <property type="entry name" value="Gln-synt_C"/>
    <property type="match status" value="1"/>
</dbReference>
<dbReference type="InterPro" id="IPR036651">
    <property type="entry name" value="Gln_synt_N_sf"/>
</dbReference>
<dbReference type="GO" id="GO:0016020">
    <property type="term" value="C:membrane"/>
    <property type="evidence" value="ECO:0007669"/>
    <property type="project" value="TreeGrafter"/>
</dbReference>
<dbReference type="OrthoDB" id="9807095at2"/>
<evidence type="ECO:0000256" key="6">
    <source>
        <dbReference type="RuleBase" id="RU000384"/>
    </source>
</evidence>
<dbReference type="PANTHER" id="PTHR43407">
    <property type="entry name" value="GLUTAMINE SYNTHETASE"/>
    <property type="match status" value="1"/>
</dbReference>